<dbReference type="InterPro" id="IPR023772">
    <property type="entry name" value="DNA-bd_HTH_TetR-type_CS"/>
</dbReference>
<dbReference type="PRINTS" id="PR00455">
    <property type="entry name" value="HTHTETR"/>
</dbReference>
<sequence length="191" mass="21419">MAGRRGDTRERIREVALKLFIRQGYEKTTLREIAEELEVTKAALYYHFPTKEAIVRCLVQELVALIDELIAWVEAKPPGPQLHVEFLGRFSEVVSGDFGRLILFVQHNLPTMRDIVGAGAVGERLTTLFDLLYRGEDPEARLRIRLALIAVLFGNNATVLTDRRREPQPELALRVALDLASPRASAVSTGT</sequence>
<dbReference type="InterPro" id="IPR001647">
    <property type="entry name" value="HTH_TetR"/>
</dbReference>
<organism evidence="6 7">
    <name type="scientific">Amycolatopsis suaedae</name>
    <dbReference type="NCBI Taxonomy" id="2510978"/>
    <lineage>
        <taxon>Bacteria</taxon>
        <taxon>Bacillati</taxon>
        <taxon>Actinomycetota</taxon>
        <taxon>Actinomycetes</taxon>
        <taxon>Pseudonocardiales</taxon>
        <taxon>Pseudonocardiaceae</taxon>
        <taxon>Amycolatopsis</taxon>
    </lineage>
</organism>
<keyword evidence="1" id="KW-0805">Transcription regulation</keyword>
<evidence type="ECO:0000313" key="6">
    <source>
        <dbReference type="EMBL" id="RZQ63470.1"/>
    </source>
</evidence>
<evidence type="ECO:0000256" key="1">
    <source>
        <dbReference type="ARBA" id="ARBA00023015"/>
    </source>
</evidence>
<keyword evidence="2 4" id="KW-0238">DNA-binding</keyword>
<evidence type="ECO:0000256" key="4">
    <source>
        <dbReference type="PROSITE-ProRule" id="PRU00335"/>
    </source>
</evidence>
<dbReference type="EMBL" id="SFCC01000006">
    <property type="protein sequence ID" value="RZQ63470.1"/>
    <property type="molecule type" value="Genomic_DNA"/>
</dbReference>
<keyword evidence="7" id="KW-1185">Reference proteome</keyword>
<feature type="DNA-binding region" description="H-T-H motif" evidence="4">
    <location>
        <begin position="29"/>
        <end position="48"/>
    </location>
</feature>
<dbReference type="PROSITE" id="PS50977">
    <property type="entry name" value="HTH_TETR_2"/>
    <property type="match status" value="1"/>
</dbReference>
<evidence type="ECO:0000313" key="7">
    <source>
        <dbReference type="Proteomes" id="UP000292003"/>
    </source>
</evidence>
<dbReference type="RefSeq" id="WP_130475723.1">
    <property type="nucleotide sequence ID" value="NZ_SFCC01000006.1"/>
</dbReference>
<dbReference type="AlphaFoldDB" id="A0A4Q7J738"/>
<dbReference type="Pfam" id="PF00440">
    <property type="entry name" value="TetR_N"/>
    <property type="match status" value="1"/>
</dbReference>
<dbReference type="OrthoDB" id="3186364at2"/>
<evidence type="ECO:0000256" key="3">
    <source>
        <dbReference type="ARBA" id="ARBA00023163"/>
    </source>
</evidence>
<protein>
    <submittedName>
        <fullName evidence="6">TetR/AcrR family transcriptional regulator</fullName>
    </submittedName>
</protein>
<dbReference type="InterPro" id="IPR050109">
    <property type="entry name" value="HTH-type_TetR-like_transc_reg"/>
</dbReference>
<dbReference type="Proteomes" id="UP000292003">
    <property type="component" value="Unassembled WGS sequence"/>
</dbReference>
<dbReference type="GO" id="GO:0000976">
    <property type="term" value="F:transcription cis-regulatory region binding"/>
    <property type="evidence" value="ECO:0007669"/>
    <property type="project" value="TreeGrafter"/>
</dbReference>
<dbReference type="SUPFAM" id="SSF46689">
    <property type="entry name" value="Homeodomain-like"/>
    <property type="match status" value="1"/>
</dbReference>
<dbReference type="InterPro" id="IPR009057">
    <property type="entry name" value="Homeodomain-like_sf"/>
</dbReference>
<dbReference type="PANTHER" id="PTHR30055:SF234">
    <property type="entry name" value="HTH-TYPE TRANSCRIPTIONAL REGULATOR BETI"/>
    <property type="match status" value="1"/>
</dbReference>
<reference evidence="6 7" key="1">
    <citation type="submission" date="2019-02" db="EMBL/GenBank/DDBJ databases">
        <title>Draft genome sequence of Amycolatopsis sp. 8-3EHSu isolated from roots of Suaeda maritima.</title>
        <authorList>
            <person name="Duangmal K."/>
            <person name="Chantavorakit T."/>
        </authorList>
    </citation>
    <scope>NUCLEOTIDE SEQUENCE [LARGE SCALE GENOMIC DNA]</scope>
    <source>
        <strain evidence="6 7">8-3EHSu</strain>
    </source>
</reference>
<gene>
    <name evidence="6" type="ORF">EWH70_13630</name>
</gene>
<proteinExistence type="predicted"/>
<dbReference type="PROSITE" id="PS01081">
    <property type="entry name" value="HTH_TETR_1"/>
    <property type="match status" value="1"/>
</dbReference>
<evidence type="ECO:0000259" key="5">
    <source>
        <dbReference type="PROSITE" id="PS50977"/>
    </source>
</evidence>
<evidence type="ECO:0000256" key="2">
    <source>
        <dbReference type="ARBA" id="ARBA00023125"/>
    </source>
</evidence>
<name>A0A4Q7J738_9PSEU</name>
<accession>A0A4Q7J738</accession>
<dbReference type="Gene3D" id="1.10.357.10">
    <property type="entry name" value="Tetracycline Repressor, domain 2"/>
    <property type="match status" value="1"/>
</dbReference>
<dbReference type="PANTHER" id="PTHR30055">
    <property type="entry name" value="HTH-TYPE TRANSCRIPTIONAL REGULATOR RUTR"/>
    <property type="match status" value="1"/>
</dbReference>
<comment type="caution">
    <text evidence="6">The sequence shown here is derived from an EMBL/GenBank/DDBJ whole genome shotgun (WGS) entry which is preliminary data.</text>
</comment>
<keyword evidence="3" id="KW-0804">Transcription</keyword>
<dbReference type="GO" id="GO:0003700">
    <property type="term" value="F:DNA-binding transcription factor activity"/>
    <property type="evidence" value="ECO:0007669"/>
    <property type="project" value="TreeGrafter"/>
</dbReference>
<feature type="domain" description="HTH tetR-type" evidence="5">
    <location>
        <begin position="6"/>
        <end position="66"/>
    </location>
</feature>